<proteinExistence type="predicted"/>
<reference evidence="1 2" key="1">
    <citation type="journal article" date="2018" name="IMA Fungus">
        <title>IMA Genome-F 9: Draft genome sequence of Annulohypoxylon stygium, Aspergillus mulundensis, Berkeleyomyces basicola (syn. Thielaviopsis basicola), Ceratocystis smalleyi, two Cercospora beticola strains, Coleophoma cylindrospora, Fusarium fracticaudum, Phialophora cf. hyalina, and Morchella septimelata.</title>
        <authorList>
            <person name="Wingfield B.D."/>
            <person name="Bills G.F."/>
            <person name="Dong Y."/>
            <person name="Huang W."/>
            <person name="Nel W.J."/>
            <person name="Swalarsk-Parry B.S."/>
            <person name="Vaghefi N."/>
            <person name="Wilken P.M."/>
            <person name="An Z."/>
            <person name="de Beer Z.W."/>
            <person name="De Vos L."/>
            <person name="Chen L."/>
            <person name="Duong T.A."/>
            <person name="Gao Y."/>
            <person name="Hammerbacher A."/>
            <person name="Kikkert J.R."/>
            <person name="Li Y."/>
            <person name="Li H."/>
            <person name="Li K."/>
            <person name="Li Q."/>
            <person name="Liu X."/>
            <person name="Ma X."/>
            <person name="Naidoo K."/>
            <person name="Pethybridge S.J."/>
            <person name="Sun J."/>
            <person name="Steenkamp E.T."/>
            <person name="van der Nest M.A."/>
            <person name="van Wyk S."/>
            <person name="Wingfield M.J."/>
            <person name="Xiong C."/>
            <person name="Yue Q."/>
            <person name="Zhang X."/>
        </authorList>
    </citation>
    <scope>NUCLEOTIDE SEQUENCE [LARGE SCALE GENOMIC DNA]</scope>
    <source>
        <strain evidence="1 2">BP5796</strain>
    </source>
</reference>
<gene>
    <name evidence="1" type="ORF">BP5796_03358</name>
</gene>
<dbReference type="Proteomes" id="UP000256328">
    <property type="component" value="Unassembled WGS sequence"/>
</dbReference>
<dbReference type="AlphaFoldDB" id="A0A3D8SNA3"/>
<organism evidence="1 2">
    <name type="scientific">Coleophoma crateriformis</name>
    <dbReference type="NCBI Taxonomy" id="565419"/>
    <lineage>
        <taxon>Eukaryota</taxon>
        <taxon>Fungi</taxon>
        <taxon>Dikarya</taxon>
        <taxon>Ascomycota</taxon>
        <taxon>Pezizomycotina</taxon>
        <taxon>Leotiomycetes</taxon>
        <taxon>Helotiales</taxon>
        <taxon>Dermateaceae</taxon>
        <taxon>Coleophoma</taxon>
    </lineage>
</organism>
<comment type="caution">
    <text evidence="1">The sequence shown here is derived from an EMBL/GenBank/DDBJ whole genome shotgun (WGS) entry which is preliminary data.</text>
</comment>
<evidence type="ECO:0000313" key="2">
    <source>
        <dbReference type="Proteomes" id="UP000256328"/>
    </source>
</evidence>
<dbReference type="OrthoDB" id="3554168at2759"/>
<protein>
    <submittedName>
        <fullName evidence="1">Uncharacterized protein</fullName>
    </submittedName>
</protein>
<accession>A0A3D8SNA3</accession>
<sequence>MVTSSNASGNTPNPEDHSIATSNVFHQRQRNITRPPDVFSPFQRYSSSIHDFNALCLYFESGVFDTEQLYRTVKDNLMREFLKFAHDLNDSRIVSDIAQSQRRLPEFCLARLIELRRSGLSTKVAKQSIAAEVREGNWEVGHFLSSILADGDANLSWIDRYMSASLRRAFIFRGLDALSN</sequence>
<evidence type="ECO:0000313" key="1">
    <source>
        <dbReference type="EMBL" id="RDW87664.1"/>
    </source>
</evidence>
<keyword evidence="2" id="KW-1185">Reference proteome</keyword>
<dbReference type="EMBL" id="PDLN01000004">
    <property type="protein sequence ID" value="RDW87664.1"/>
    <property type="molecule type" value="Genomic_DNA"/>
</dbReference>
<name>A0A3D8SNA3_9HELO</name>